<keyword evidence="1" id="KW-0812">Transmembrane</keyword>
<dbReference type="AlphaFoldDB" id="A0A6B2LQA5"/>
<dbReference type="PANTHER" id="PTHR32251:SF17">
    <property type="entry name" value="STEROID 5-ALPHA REDUCTASE C-TERMINAL DOMAIN-CONTAINING PROTEIN"/>
    <property type="match status" value="1"/>
</dbReference>
<evidence type="ECO:0000256" key="1">
    <source>
        <dbReference type="SAM" id="Phobius"/>
    </source>
</evidence>
<name>A0A6B2LQA5_9EUKA</name>
<sequence length="135" mass="15530">MIDALSWAINVRNPRPLGTTEYIAIGLFFLGCTVETFSDLSRKWFKANPKNKGKSYQSGMHSLVQHPNYLGYLLWRAGMDLYSGNLYLVAGLFAMSFLNFVQYSIPALQMKNLSTYGLDYKKYMQNTKKIIPFIY</sequence>
<dbReference type="Pfam" id="PF06966">
    <property type="entry name" value="DUF1295"/>
    <property type="match status" value="1"/>
</dbReference>
<keyword evidence="1" id="KW-0472">Membrane</keyword>
<reference evidence="2" key="1">
    <citation type="journal article" date="2020" name="J. Eukaryot. Microbiol.">
        <title>De novo Sequencing, Assembly and Annotation of the Transcriptome for the Free-Living Testate Amoeba Arcella intermedia.</title>
        <authorList>
            <person name="Ribeiro G.M."/>
            <person name="Porfirio-Sousa A.L."/>
            <person name="Maurer-Alcala X.X."/>
            <person name="Katz L.A."/>
            <person name="Lahr D.J.G."/>
        </authorList>
    </citation>
    <scope>NUCLEOTIDE SEQUENCE</scope>
</reference>
<accession>A0A6B2LQA5</accession>
<proteinExistence type="predicted"/>
<keyword evidence="1" id="KW-1133">Transmembrane helix</keyword>
<evidence type="ECO:0008006" key="3">
    <source>
        <dbReference type="Google" id="ProtNLM"/>
    </source>
</evidence>
<dbReference type="GO" id="GO:0016020">
    <property type="term" value="C:membrane"/>
    <property type="evidence" value="ECO:0007669"/>
    <property type="project" value="TreeGrafter"/>
</dbReference>
<organism evidence="2">
    <name type="scientific">Arcella intermedia</name>
    <dbReference type="NCBI Taxonomy" id="1963864"/>
    <lineage>
        <taxon>Eukaryota</taxon>
        <taxon>Amoebozoa</taxon>
        <taxon>Tubulinea</taxon>
        <taxon>Elardia</taxon>
        <taxon>Arcellinida</taxon>
        <taxon>Sphaerothecina</taxon>
        <taxon>Arcellidae</taxon>
        <taxon>Arcella</taxon>
    </lineage>
</organism>
<dbReference type="Gene3D" id="1.20.120.1630">
    <property type="match status" value="1"/>
</dbReference>
<feature type="transmembrane region" description="Helical" evidence="1">
    <location>
        <begin position="86"/>
        <end position="105"/>
    </location>
</feature>
<evidence type="ECO:0000313" key="2">
    <source>
        <dbReference type="EMBL" id="NDV39010.1"/>
    </source>
</evidence>
<protein>
    <recommendedName>
        <fullName evidence="3">Steroid 5-alpha reductase C-terminal domain-containing protein</fullName>
    </recommendedName>
</protein>
<dbReference type="PANTHER" id="PTHR32251">
    <property type="entry name" value="3-OXO-5-ALPHA-STEROID 4-DEHYDROGENASE"/>
    <property type="match status" value="1"/>
</dbReference>
<dbReference type="EMBL" id="GIBP01010041">
    <property type="protein sequence ID" value="NDV39010.1"/>
    <property type="molecule type" value="Transcribed_RNA"/>
</dbReference>
<dbReference type="InterPro" id="IPR010721">
    <property type="entry name" value="UstE-like"/>
</dbReference>